<evidence type="ECO:0000313" key="15">
    <source>
        <dbReference type="Proteomes" id="UP000006380"/>
    </source>
</evidence>
<feature type="domain" description="Aconitase B HEAT-like" evidence="13">
    <location>
        <begin position="58"/>
        <end position="193"/>
    </location>
</feature>
<dbReference type="NCBIfam" id="NF006690">
    <property type="entry name" value="PRK09238.1"/>
    <property type="match status" value="1"/>
</dbReference>
<evidence type="ECO:0000256" key="4">
    <source>
        <dbReference type="ARBA" id="ARBA00022723"/>
    </source>
</evidence>
<evidence type="ECO:0000256" key="7">
    <source>
        <dbReference type="ARBA" id="ARBA00023501"/>
    </source>
</evidence>
<keyword evidence="5" id="KW-0408">Iron</keyword>
<dbReference type="GO" id="GO:0006099">
    <property type="term" value="P:tricarboxylic acid cycle"/>
    <property type="evidence" value="ECO:0007669"/>
    <property type="project" value="UniProtKB-UniPathway"/>
</dbReference>
<dbReference type="EMBL" id="CP000767">
    <property type="protein sequence ID" value="EAU00474.1"/>
    <property type="molecule type" value="Genomic_DNA"/>
</dbReference>
<feature type="compositionally biased region" description="Polar residues" evidence="10">
    <location>
        <begin position="416"/>
        <end position="431"/>
    </location>
</feature>
<feature type="region of interest" description="Disordered" evidence="10">
    <location>
        <begin position="405"/>
        <end position="436"/>
    </location>
</feature>
<accession>A7GY34</accession>
<dbReference type="Gene3D" id="3.20.19.10">
    <property type="entry name" value="Aconitase, domain 4"/>
    <property type="match status" value="2"/>
</dbReference>
<dbReference type="SUPFAM" id="SSF53732">
    <property type="entry name" value="Aconitase iron-sulfur domain"/>
    <property type="match status" value="1"/>
</dbReference>
<feature type="domain" description="Aconitase B swivel" evidence="12">
    <location>
        <begin position="469"/>
        <end position="531"/>
    </location>
</feature>
<keyword evidence="15" id="KW-1185">Reference proteome</keyword>
<dbReference type="InterPro" id="IPR036288">
    <property type="entry name" value="Aconitase_B_HEAT-like_dom_sf"/>
</dbReference>
<evidence type="ECO:0000256" key="2">
    <source>
        <dbReference type="ARBA" id="ARBA00004717"/>
    </source>
</evidence>
<dbReference type="InterPro" id="IPR015928">
    <property type="entry name" value="Aconitase/3IPM_dehydase_swvl"/>
</dbReference>
<comment type="pathway">
    <text evidence="2">Carbohydrate metabolism; tricarboxylic acid cycle; isocitrate from oxaloacetate: step 2/2.</text>
</comment>
<dbReference type="SUPFAM" id="SSF74778">
    <property type="entry name" value="Aconitase B, N-terminal domain"/>
    <property type="match status" value="2"/>
</dbReference>
<organism evidence="14 15">
    <name type="scientific">Campylobacter curvus (strain 525.92)</name>
    <dbReference type="NCBI Taxonomy" id="360105"/>
    <lineage>
        <taxon>Bacteria</taxon>
        <taxon>Pseudomonadati</taxon>
        <taxon>Campylobacterota</taxon>
        <taxon>Epsilonproteobacteria</taxon>
        <taxon>Campylobacterales</taxon>
        <taxon>Campylobacteraceae</taxon>
        <taxon>Campylobacter</taxon>
    </lineage>
</organism>
<gene>
    <name evidence="14" type="primary">acnB</name>
    <name evidence="14" type="ORF">CCV52592_1414</name>
</gene>
<dbReference type="CDD" id="cd01576">
    <property type="entry name" value="AcnB_Swivel"/>
    <property type="match status" value="1"/>
</dbReference>
<dbReference type="GO" id="GO:0047456">
    <property type="term" value="F:2-methylisocitrate dehydratase activity"/>
    <property type="evidence" value="ECO:0007669"/>
    <property type="project" value="TreeGrafter"/>
</dbReference>
<dbReference type="InterPro" id="IPR015929">
    <property type="entry name" value="Aconitase_B_swivel"/>
</dbReference>
<comment type="cofactor">
    <cofactor evidence="1">
        <name>[4Fe-4S] cluster</name>
        <dbReference type="ChEBI" id="CHEBI:49883"/>
    </cofactor>
</comment>
<evidence type="ECO:0000313" key="14">
    <source>
        <dbReference type="EMBL" id="EAU00474.1"/>
    </source>
</evidence>
<evidence type="ECO:0000256" key="10">
    <source>
        <dbReference type="SAM" id="MobiDB-lite"/>
    </source>
</evidence>
<evidence type="ECO:0000259" key="12">
    <source>
        <dbReference type="Pfam" id="PF06434"/>
    </source>
</evidence>
<dbReference type="AlphaFoldDB" id="A7GY34"/>
<dbReference type="GO" id="GO:0005829">
    <property type="term" value="C:cytosol"/>
    <property type="evidence" value="ECO:0007669"/>
    <property type="project" value="TreeGrafter"/>
</dbReference>
<dbReference type="STRING" id="360105.CCV52592_1414"/>
<dbReference type="Pfam" id="PF11791">
    <property type="entry name" value="Aconitase_B_N"/>
    <property type="match status" value="2"/>
</dbReference>
<dbReference type="Pfam" id="PF00330">
    <property type="entry name" value="Aconitase"/>
    <property type="match status" value="1"/>
</dbReference>
<dbReference type="InterPro" id="IPR018136">
    <property type="entry name" value="Aconitase_4Fe-4S_BS"/>
</dbReference>
<dbReference type="Gene3D" id="3.40.1060.10">
    <property type="entry name" value="Aconitase, Domain 2"/>
    <property type="match status" value="1"/>
</dbReference>
<dbReference type="CDD" id="cd01581">
    <property type="entry name" value="AcnB"/>
    <property type="match status" value="1"/>
</dbReference>
<dbReference type="EC" id="4.2.1.3" evidence="3"/>
<dbReference type="PANTHER" id="PTHR43160">
    <property type="entry name" value="ACONITATE HYDRATASE B"/>
    <property type="match status" value="1"/>
</dbReference>
<dbReference type="InterPro" id="IPR015931">
    <property type="entry name" value="Acnase/IPM_dHydase_lsu_aba_1/3"/>
</dbReference>
<feature type="domain" description="Aconitase B HEAT-like" evidence="13">
    <location>
        <begin position="6"/>
        <end position="40"/>
    </location>
</feature>
<evidence type="ECO:0000259" key="13">
    <source>
        <dbReference type="Pfam" id="PF11791"/>
    </source>
</evidence>
<keyword evidence="14" id="KW-0456">Lyase</keyword>
<reference evidence="14" key="1">
    <citation type="submission" date="2016-07" db="EMBL/GenBank/DDBJ databases">
        <title>Comparative genomics of the Campylobacter concisus group.</title>
        <authorList>
            <person name="Miller W.G."/>
            <person name="Yee E."/>
            <person name="Chapman M.H."/>
            <person name="Huynh S."/>
            <person name="Bono J.L."/>
            <person name="On S.L.W."/>
            <person name="StLeger J."/>
            <person name="Foster G."/>
            <person name="Parker C.T."/>
        </authorList>
    </citation>
    <scope>NUCLEOTIDE SEQUENCE</scope>
    <source>
        <strain evidence="14">525.92</strain>
    </source>
</reference>
<feature type="domain" description="Aconitase B swivel" evidence="12">
    <location>
        <begin position="206"/>
        <end position="345"/>
    </location>
</feature>
<dbReference type="SUPFAM" id="SSF52016">
    <property type="entry name" value="LeuD/IlvD-like"/>
    <property type="match status" value="2"/>
</dbReference>
<dbReference type="InterPro" id="IPR015933">
    <property type="entry name" value="Aconitase_B_HEAT-like_dom"/>
</dbReference>
<evidence type="ECO:0000256" key="9">
    <source>
        <dbReference type="ARBA" id="ARBA00031977"/>
    </source>
</evidence>
<comment type="catalytic activity">
    <reaction evidence="7">
        <text>citrate = D-threo-isocitrate</text>
        <dbReference type="Rhea" id="RHEA:10336"/>
        <dbReference type="ChEBI" id="CHEBI:15562"/>
        <dbReference type="ChEBI" id="CHEBI:16947"/>
        <dbReference type="EC" id="4.2.1.3"/>
    </reaction>
</comment>
<dbReference type="PROSITE" id="PS01244">
    <property type="entry name" value="ACONITASE_2"/>
    <property type="match status" value="1"/>
</dbReference>
<dbReference type="Gene3D" id="1.25.40.310">
    <property type="entry name" value="Aconitate B, HEAT-like domain"/>
    <property type="match status" value="1"/>
</dbReference>
<dbReference type="GO" id="GO:0019629">
    <property type="term" value="P:propionate catabolic process, 2-methylcitrate cycle"/>
    <property type="evidence" value="ECO:0007669"/>
    <property type="project" value="TreeGrafter"/>
</dbReference>
<dbReference type="Proteomes" id="UP000006380">
    <property type="component" value="Chromosome"/>
</dbReference>
<dbReference type="GO" id="GO:0051539">
    <property type="term" value="F:4 iron, 4 sulfur cluster binding"/>
    <property type="evidence" value="ECO:0007669"/>
    <property type="project" value="TreeGrafter"/>
</dbReference>
<evidence type="ECO:0000256" key="3">
    <source>
        <dbReference type="ARBA" id="ARBA00012926"/>
    </source>
</evidence>
<dbReference type="PANTHER" id="PTHR43160:SF4">
    <property type="entry name" value="ACONITATE HYDRATASE B"/>
    <property type="match status" value="1"/>
</dbReference>
<dbReference type="RefSeq" id="WP_011992194.1">
    <property type="nucleotide sequence ID" value="NC_009715.2"/>
</dbReference>
<dbReference type="InterPro" id="IPR036008">
    <property type="entry name" value="Aconitase_4Fe-4S_dom"/>
</dbReference>
<dbReference type="GO" id="GO:0046872">
    <property type="term" value="F:metal ion binding"/>
    <property type="evidence" value="ECO:0007669"/>
    <property type="project" value="UniProtKB-KW"/>
</dbReference>
<dbReference type="UniPathway" id="UPA00223">
    <property type="reaction ID" value="UER00718"/>
</dbReference>
<evidence type="ECO:0000256" key="8">
    <source>
        <dbReference type="ARBA" id="ARBA00031081"/>
    </source>
</evidence>
<dbReference type="InterPro" id="IPR015932">
    <property type="entry name" value="Aconitase_dom2"/>
</dbReference>
<protein>
    <recommendedName>
        <fullName evidence="3">aconitate hydratase</fullName>
        <ecNumber evidence="3">4.2.1.3</ecNumber>
    </recommendedName>
    <alternativeName>
        <fullName evidence="9">Iron-responsive protein-like</fullName>
    </alternativeName>
    <alternativeName>
        <fullName evidence="8">RNA-binding protein</fullName>
    </alternativeName>
</protein>
<dbReference type="HOGENOM" id="CLU_016536_0_0_7"/>
<evidence type="ECO:0000259" key="11">
    <source>
        <dbReference type="Pfam" id="PF00330"/>
    </source>
</evidence>
<dbReference type="GO" id="GO:0003994">
    <property type="term" value="F:aconitate hydratase activity"/>
    <property type="evidence" value="ECO:0007669"/>
    <property type="project" value="UniProtKB-EC"/>
</dbReference>
<evidence type="ECO:0000256" key="5">
    <source>
        <dbReference type="ARBA" id="ARBA00023004"/>
    </source>
</evidence>
<sequence length="1009" mass="109201">MGFSSEYENHVREREALGVPPLPLSAEQTRQVCELLRLGGLRESECLGLASGRAPSFELNDENLGKVWEEFEENEKGQIWLVDLLANRVQPGVDDAAKVKAEFLNEIINHDLDIKGLDKFAALKMLGTMLGGYNVIVLIAALDSPDEAVARAACNELKNIIFVHDYFNDVLNLSKHNKFALEVLHSWARAEWFLSREKLPELIRAVVFKVAGETNTDDLSPASEAFTRSDIPLHANAMLSKRQPGSLETIKELKKSGREVVYVGDVVGTGSSRKSGINSIQWHLGREIEGVPNKKTGGIVIGGVIAPIFFNTAEDSGALPIIADVSALETGDLIDIYPYRGEIVRVGRNGESGVNLSGESGENEGQIYSDKACVSACQNGAQSKVAQKGGDAGECKQANESQIYGGASGSRDKISNCDNQTGDVEKSQNFGSDGEFNAEQSKQQGKICGGDKFEQSKIYNETANGSNVQTPELIAKFTLSPNTLLDEIRAGGRIPLIIGRGLCAKARAALNLGAEQIFAKPEQPSGDTGGYTLAQKIVGRACGVQGVRAGSYVEPLTLTVGSQDTTGPMTRDEIKELASLGFSCDFVLQSFCHTAAYPKANDAILHKNLPKFINSRGGVSLKPGDGVIHSWLNRMVLPDTVGTGGDSHTRFPIGISFPAGSGLVAFAAVLGAMPLNMPESVLVRFTGQLQEGITLRDLVNAIPYYAIKRGLLSVEKKGKKNVFAGKILEIEGLENLKVEQAFELSDASAERSAAACVVNLDIKPVVEYIRSNVALIEAMINAGYESRATLQRRREKMLAWLANPSLLRADKDARYAEVIEINLNGITEPILACPNDPDDVATLGEILRDEKRAKNIDEVFVGSCMTNIGHYRALGEILKGEGQIPTRLWVVPPTKMDKNTLTQEGYYSVFGGAGARIEVPGCSLCMGNQARVRDGAVVFSTSTRNFDNRMGMGAQVYLGSAELAAVCAILGRLPSVDEYMRIVPQKLAGKQEQIYRYLNFNEIENFEIG</sequence>
<dbReference type="KEGG" id="ccv:CCV52592_1414"/>
<dbReference type="Pfam" id="PF06434">
    <property type="entry name" value="Aconitase_2_N"/>
    <property type="match status" value="2"/>
</dbReference>
<evidence type="ECO:0000256" key="1">
    <source>
        <dbReference type="ARBA" id="ARBA00001966"/>
    </source>
</evidence>
<dbReference type="InterPro" id="IPR001030">
    <property type="entry name" value="Acoase/IPM_deHydtase_lsu_aba"/>
</dbReference>
<dbReference type="OrthoDB" id="9758061at2"/>
<feature type="domain" description="Aconitase/3-isopropylmalate dehydratase large subunit alpha/beta/alpha" evidence="11">
    <location>
        <begin position="608"/>
        <end position="971"/>
    </location>
</feature>
<dbReference type="InterPro" id="IPR050926">
    <property type="entry name" value="Aconitase/IPM_isomerase"/>
</dbReference>
<dbReference type="PROSITE" id="PS00450">
    <property type="entry name" value="ACONITASE_1"/>
    <property type="match status" value="1"/>
</dbReference>
<proteinExistence type="predicted"/>
<name>A7GY34_CAMC5</name>
<keyword evidence="6" id="KW-0411">Iron-sulfur</keyword>
<evidence type="ECO:0000256" key="6">
    <source>
        <dbReference type="ARBA" id="ARBA00023014"/>
    </source>
</evidence>
<dbReference type="Gene3D" id="3.30.499.10">
    <property type="entry name" value="Aconitase, domain 3"/>
    <property type="match status" value="2"/>
</dbReference>
<keyword evidence="4" id="KW-0479">Metal-binding</keyword>